<dbReference type="GO" id="GO:0009246">
    <property type="term" value="P:enterobacterial common antigen biosynthetic process"/>
    <property type="evidence" value="ECO:0007669"/>
    <property type="project" value="TreeGrafter"/>
</dbReference>
<dbReference type="PANTHER" id="PTHR40074:SF2">
    <property type="entry name" value="O-ACETYLTRANSFERASE WECH"/>
    <property type="match status" value="1"/>
</dbReference>
<dbReference type="InterPro" id="IPR002656">
    <property type="entry name" value="Acyl_transf_3_dom"/>
</dbReference>
<dbReference type="Pfam" id="PF01757">
    <property type="entry name" value="Acyl_transf_3"/>
    <property type="match status" value="1"/>
</dbReference>
<keyword evidence="3" id="KW-1003">Cell membrane</keyword>
<protein>
    <recommendedName>
        <fullName evidence="8">Acyltransferase 3 domain-containing protein</fullName>
    </recommendedName>
</protein>
<reference evidence="9" key="2">
    <citation type="submission" date="2023-01" db="EMBL/GenBank/DDBJ databases">
        <title>Draft genome sequence of Litoribrevibacter albus strain NBRC 110071.</title>
        <authorList>
            <person name="Sun Q."/>
            <person name="Mori K."/>
        </authorList>
    </citation>
    <scope>NUCLEOTIDE SEQUENCE</scope>
    <source>
        <strain evidence="9">NBRC 110071</strain>
    </source>
</reference>
<feature type="transmembrane region" description="Helical" evidence="7">
    <location>
        <begin position="178"/>
        <end position="196"/>
    </location>
</feature>
<evidence type="ECO:0000256" key="4">
    <source>
        <dbReference type="ARBA" id="ARBA00022692"/>
    </source>
</evidence>
<keyword evidence="10" id="KW-1185">Reference proteome</keyword>
<evidence type="ECO:0000256" key="5">
    <source>
        <dbReference type="ARBA" id="ARBA00022989"/>
    </source>
</evidence>
<accession>A0AA37W6J0</accession>
<evidence type="ECO:0000313" key="10">
    <source>
        <dbReference type="Proteomes" id="UP001161389"/>
    </source>
</evidence>
<feature type="transmembrane region" description="Helical" evidence="7">
    <location>
        <begin position="40"/>
        <end position="61"/>
    </location>
</feature>
<feature type="transmembrane region" description="Helical" evidence="7">
    <location>
        <begin position="266"/>
        <end position="285"/>
    </location>
</feature>
<feature type="transmembrane region" description="Helical" evidence="7">
    <location>
        <begin position="154"/>
        <end position="172"/>
    </location>
</feature>
<feature type="transmembrane region" description="Helical" evidence="7">
    <location>
        <begin position="233"/>
        <end position="254"/>
    </location>
</feature>
<dbReference type="PANTHER" id="PTHR40074">
    <property type="entry name" value="O-ACETYLTRANSFERASE WECH"/>
    <property type="match status" value="1"/>
</dbReference>
<evidence type="ECO:0000256" key="1">
    <source>
        <dbReference type="ARBA" id="ARBA00004651"/>
    </source>
</evidence>
<keyword evidence="6 7" id="KW-0472">Membrane</keyword>
<gene>
    <name evidence="9" type="ORF">GCM10007876_07610</name>
</gene>
<feature type="transmembrane region" description="Helical" evidence="7">
    <location>
        <begin position="73"/>
        <end position="93"/>
    </location>
</feature>
<feature type="transmembrane region" description="Helical" evidence="7">
    <location>
        <begin position="113"/>
        <end position="142"/>
    </location>
</feature>
<reference evidence="9" key="1">
    <citation type="journal article" date="2014" name="Int. J. Syst. Evol. Microbiol.">
        <title>Complete genome sequence of Corynebacterium casei LMG S-19264T (=DSM 44701T), isolated from a smear-ripened cheese.</title>
        <authorList>
            <consortium name="US DOE Joint Genome Institute (JGI-PGF)"/>
            <person name="Walter F."/>
            <person name="Albersmeier A."/>
            <person name="Kalinowski J."/>
            <person name="Ruckert C."/>
        </authorList>
    </citation>
    <scope>NUCLEOTIDE SEQUENCE</scope>
    <source>
        <strain evidence="9">NBRC 110071</strain>
    </source>
</reference>
<feature type="domain" description="Acyltransferase 3" evidence="8">
    <location>
        <begin position="4"/>
        <end position="311"/>
    </location>
</feature>
<evidence type="ECO:0000256" key="6">
    <source>
        <dbReference type="ARBA" id="ARBA00023136"/>
    </source>
</evidence>
<evidence type="ECO:0000256" key="7">
    <source>
        <dbReference type="SAM" id="Phobius"/>
    </source>
</evidence>
<feature type="transmembrane region" description="Helical" evidence="7">
    <location>
        <begin position="291"/>
        <end position="316"/>
    </location>
</feature>
<evidence type="ECO:0000313" key="9">
    <source>
        <dbReference type="EMBL" id="GLQ30283.1"/>
    </source>
</evidence>
<comment type="subcellular location">
    <subcellularLocation>
        <location evidence="1">Cell membrane</location>
        <topology evidence="1">Multi-pass membrane protein</topology>
    </subcellularLocation>
</comment>
<evidence type="ECO:0000256" key="3">
    <source>
        <dbReference type="ARBA" id="ARBA00022475"/>
    </source>
</evidence>
<keyword evidence="4 7" id="KW-0812">Transmembrane</keyword>
<dbReference type="Proteomes" id="UP001161389">
    <property type="component" value="Unassembled WGS sequence"/>
</dbReference>
<dbReference type="GO" id="GO:0016413">
    <property type="term" value="F:O-acetyltransferase activity"/>
    <property type="evidence" value="ECO:0007669"/>
    <property type="project" value="TreeGrafter"/>
</dbReference>
<evidence type="ECO:0000256" key="2">
    <source>
        <dbReference type="ARBA" id="ARBA00007400"/>
    </source>
</evidence>
<dbReference type="EMBL" id="BSNM01000003">
    <property type="protein sequence ID" value="GLQ30283.1"/>
    <property type="molecule type" value="Genomic_DNA"/>
</dbReference>
<name>A0AA37W6J0_9GAMM</name>
<dbReference type="GO" id="GO:0005886">
    <property type="term" value="C:plasma membrane"/>
    <property type="evidence" value="ECO:0007669"/>
    <property type="project" value="UniProtKB-SubCell"/>
</dbReference>
<evidence type="ECO:0000259" key="8">
    <source>
        <dbReference type="Pfam" id="PF01757"/>
    </source>
</evidence>
<keyword evidence="5 7" id="KW-1133">Transmembrane helix</keyword>
<dbReference type="AlphaFoldDB" id="A0AA37W6J0"/>
<organism evidence="9 10">
    <name type="scientific">Litoribrevibacter albus</name>
    <dbReference type="NCBI Taxonomy" id="1473156"/>
    <lineage>
        <taxon>Bacteria</taxon>
        <taxon>Pseudomonadati</taxon>
        <taxon>Pseudomonadota</taxon>
        <taxon>Gammaproteobacteria</taxon>
        <taxon>Oceanospirillales</taxon>
        <taxon>Oceanospirillaceae</taxon>
        <taxon>Litoribrevibacter</taxon>
    </lineage>
</organism>
<comment type="similarity">
    <text evidence="2">Belongs to the acyltransferase 3 family.</text>
</comment>
<feature type="transmembrane region" description="Helical" evidence="7">
    <location>
        <begin position="12"/>
        <end position="28"/>
    </location>
</feature>
<comment type="caution">
    <text evidence="9">The sequence shown here is derived from an EMBL/GenBank/DDBJ whole genome shotgun (WGS) entry which is preliminary data.</text>
</comment>
<proteinExistence type="inferred from homology"/>
<sequence length="332" mass="38511">MFYQYVHNLRGLAILLVISAHVISVVPFDHSLVADMVRSVLKNCTVIFVLIGGWLFSYLASKYSYKSYLVSKLKKVVVPYVVISIPALTVYLLGLKDTHPWVDLATLKETYGYFGQVIFYLSTGAHLGPLWFMPMIFIFYLLFPVFKSLSQSRLLIYMLLFSLFPAVFLGRPDANDDTLQSFIYFLPVWLIGMFLFQHRDTYQWKGKCFFSLVTLFFLALLAIYSLFDWDSRVDLILKIVAGYLLFSGFSNFLNKPNRFLGVMADLSFYLFFIHGYFIAVFRGIFSRYDFLPQGVVAFIIVFFVVIFLSVLSFYFFRFILKEKTGPLLGAYR</sequence>
<feature type="transmembrane region" description="Helical" evidence="7">
    <location>
        <begin position="208"/>
        <end position="227"/>
    </location>
</feature>